<feature type="domain" description="Glycosyltransferase 2-like" evidence="1">
    <location>
        <begin position="10"/>
        <end position="172"/>
    </location>
</feature>
<gene>
    <name evidence="2" type="ORF">H1016_04620</name>
</gene>
<dbReference type="SUPFAM" id="SSF53448">
    <property type="entry name" value="Nucleotide-diphospho-sugar transferases"/>
    <property type="match status" value="1"/>
</dbReference>
<dbReference type="PANTHER" id="PTHR10859:SF91">
    <property type="entry name" value="DOLICHYL-PHOSPHATE BETA-GLUCOSYLTRANSFERASE"/>
    <property type="match status" value="1"/>
</dbReference>
<evidence type="ECO:0000259" key="1">
    <source>
        <dbReference type="Pfam" id="PF00535"/>
    </source>
</evidence>
<dbReference type="GO" id="GO:0016740">
    <property type="term" value="F:transferase activity"/>
    <property type="evidence" value="ECO:0007669"/>
    <property type="project" value="UniProtKB-KW"/>
</dbReference>
<dbReference type="EMBL" id="DVAB01000038">
    <property type="protein sequence ID" value="HIK00793.1"/>
    <property type="molecule type" value="Genomic_DNA"/>
</dbReference>
<dbReference type="InterPro" id="IPR029044">
    <property type="entry name" value="Nucleotide-diphossugar_trans"/>
</dbReference>
<protein>
    <submittedName>
        <fullName evidence="2">Glycosyltransferase family 2 protein</fullName>
    </submittedName>
</protein>
<dbReference type="CDD" id="cd04179">
    <property type="entry name" value="DPM_DPG-synthase_like"/>
    <property type="match status" value="1"/>
</dbReference>
<dbReference type="GO" id="GO:0043190">
    <property type="term" value="C:ATP-binding cassette (ABC) transporter complex"/>
    <property type="evidence" value="ECO:0007669"/>
    <property type="project" value="InterPro"/>
</dbReference>
<evidence type="ECO:0000313" key="2">
    <source>
        <dbReference type="EMBL" id="HIK00793.1"/>
    </source>
</evidence>
<comment type="caution">
    <text evidence="2">The sequence shown here is derived from an EMBL/GenBank/DDBJ whole genome shotgun (WGS) entry which is preliminary data.</text>
</comment>
<organism evidence="2 3">
    <name type="scientific">Candidatus Naiadarchaeum limnaeum</name>
    <dbReference type="NCBI Taxonomy" id="2756139"/>
    <lineage>
        <taxon>Archaea</taxon>
        <taxon>Candidatus Undinarchaeota</taxon>
        <taxon>Candidatus Undinarchaeia</taxon>
        <taxon>Candidatus Naiadarchaeales</taxon>
        <taxon>Candidatus Naiadarchaeaceae</taxon>
        <taxon>Candidatus Naiadarchaeum</taxon>
    </lineage>
</organism>
<reference evidence="2 3" key="1">
    <citation type="journal article" name="Nat. Commun.">
        <title>Undinarchaeota illuminate DPANN phylogeny and the impact of gene transfer on archaeal evolution.</title>
        <authorList>
            <person name="Dombrowski N."/>
            <person name="Williams T.A."/>
            <person name="Sun J."/>
            <person name="Woodcroft B.J."/>
            <person name="Lee J.H."/>
            <person name="Minh B.Q."/>
            <person name="Rinke C."/>
            <person name="Spang A."/>
        </authorList>
    </citation>
    <scope>NUCLEOTIDE SEQUENCE [LARGE SCALE GENOMIC DNA]</scope>
    <source>
        <strain evidence="2">MAG_bin1129</strain>
    </source>
</reference>
<dbReference type="PANTHER" id="PTHR10859">
    <property type="entry name" value="GLYCOSYL TRANSFERASE"/>
    <property type="match status" value="1"/>
</dbReference>
<proteinExistence type="predicted"/>
<name>A0A832V2E1_9ARCH</name>
<dbReference type="Proteomes" id="UP000646946">
    <property type="component" value="Unassembled WGS sequence"/>
</dbReference>
<dbReference type="AlphaFoldDB" id="A0A832V2E1"/>
<keyword evidence="3" id="KW-1185">Reference proteome</keyword>
<sequence length="239" mass="26214">MKQKLAKLAFVIPAYNEEETIVPTLIDVKKNFAGAPVFVINDGSEDKTRELAKKYGAHVLTHVINRGLGAALATGITAAVEKSDANIIVTFDADLQHTGKDVRSLIEPILKNKADAVIGSRFLRKEDLELMPHTKKIGNLVLTKITNFLTGTEITDSQSGLRAFTREAAEKILIESDRYEVSSEIIHELSGHGFRIKEVPIKAIYSPRSATKGTNIKSGIHILLGMLAKKIGLKARYVK</sequence>
<dbReference type="Gene3D" id="3.90.550.10">
    <property type="entry name" value="Spore Coat Polysaccharide Biosynthesis Protein SpsA, Chain A"/>
    <property type="match status" value="1"/>
</dbReference>
<dbReference type="InterPro" id="IPR001173">
    <property type="entry name" value="Glyco_trans_2-like"/>
</dbReference>
<dbReference type="GO" id="GO:0022857">
    <property type="term" value="F:transmembrane transporter activity"/>
    <property type="evidence" value="ECO:0007669"/>
    <property type="project" value="InterPro"/>
</dbReference>
<dbReference type="Pfam" id="PF00535">
    <property type="entry name" value="Glycos_transf_2"/>
    <property type="match status" value="1"/>
</dbReference>
<evidence type="ECO:0000313" key="3">
    <source>
        <dbReference type="Proteomes" id="UP000646946"/>
    </source>
</evidence>
<dbReference type="GO" id="GO:0006487">
    <property type="term" value="P:protein N-linked glycosylation"/>
    <property type="evidence" value="ECO:0007669"/>
    <property type="project" value="TreeGrafter"/>
</dbReference>
<accession>A0A832V2E1</accession>